<gene>
    <name evidence="2" type="ORF">AVEN_96503_1</name>
</gene>
<evidence type="ECO:0000313" key="3">
    <source>
        <dbReference type="Proteomes" id="UP000499080"/>
    </source>
</evidence>
<dbReference type="AlphaFoldDB" id="A0A4Y2CUX2"/>
<keyword evidence="3" id="KW-1185">Reference proteome</keyword>
<dbReference type="Proteomes" id="UP000499080">
    <property type="component" value="Unassembled WGS sequence"/>
</dbReference>
<protein>
    <submittedName>
        <fullName evidence="2">Uncharacterized protein</fullName>
    </submittedName>
</protein>
<feature type="region of interest" description="Disordered" evidence="1">
    <location>
        <begin position="108"/>
        <end position="150"/>
    </location>
</feature>
<dbReference type="EMBL" id="BGPR01000248">
    <property type="protein sequence ID" value="GBM07889.1"/>
    <property type="molecule type" value="Genomic_DNA"/>
</dbReference>
<name>A0A4Y2CUX2_ARAVE</name>
<organism evidence="2 3">
    <name type="scientific">Araneus ventricosus</name>
    <name type="common">Orbweaver spider</name>
    <name type="synonym">Epeira ventricosa</name>
    <dbReference type="NCBI Taxonomy" id="182803"/>
    <lineage>
        <taxon>Eukaryota</taxon>
        <taxon>Metazoa</taxon>
        <taxon>Ecdysozoa</taxon>
        <taxon>Arthropoda</taxon>
        <taxon>Chelicerata</taxon>
        <taxon>Arachnida</taxon>
        <taxon>Araneae</taxon>
        <taxon>Araneomorphae</taxon>
        <taxon>Entelegynae</taxon>
        <taxon>Araneoidea</taxon>
        <taxon>Araneidae</taxon>
        <taxon>Araneus</taxon>
    </lineage>
</organism>
<accession>A0A4Y2CUX2</accession>
<evidence type="ECO:0000256" key="1">
    <source>
        <dbReference type="SAM" id="MobiDB-lite"/>
    </source>
</evidence>
<reference evidence="2 3" key="1">
    <citation type="journal article" date="2019" name="Sci. Rep.">
        <title>Orb-weaving spider Araneus ventricosus genome elucidates the spidroin gene catalogue.</title>
        <authorList>
            <person name="Kono N."/>
            <person name="Nakamura H."/>
            <person name="Ohtoshi R."/>
            <person name="Moran D.A.P."/>
            <person name="Shinohara A."/>
            <person name="Yoshida Y."/>
            <person name="Fujiwara M."/>
            <person name="Mori M."/>
            <person name="Tomita M."/>
            <person name="Arakawa K."/>
        </authorList>
    </citation>
    <scope>NUCLEOTIDE SEQUENCE [LARGE SCALE GENOMIC DNA]</scope>
</reference>
<evidence type="ECO:0000313" key="2">
    <source>
        <dbReference type="EMBL" id="GBM07889.1"/>
    </source>
</evidence>
<comment type="caution">
    <text evidence="2">The sequence shown here is derived from an EMBL/GenBank/DDBJ whole genome shotgun (WGS) entry which is preliminary data.</text>
</comment>
<proteinExistence type="predicted"/>
<sequence length="150" mass="16990">MPNLNIEKGSWRIKFYVPSGAKFAKPQGFCFEWLESDFIANNLTNWSEALRYLQPMQECSFNWEKGSTLRNYCVKLSSWSGNRGVSCQMVKKIVDKYFLLTKRNRSSKEIRISKTSQGATKNAPISALERQSETSGSFGNFPKGVGVPSN</sequence>